<comment type="subunit">
    <text evidence="6">Part of the 30S ribosomal subunit. Contacts proteins S9 and S11.</text>
</comment>
<dbReference type="Pfam" id="PF00177">
    <property type="entry name" value="Ribosomal_S7"/>
    <property type="match status" value="1"/>
</dbReference>
<evidence type="ECO:0000259" key="8">
    <source>
        <dbReference type="Pfam" id="PF00177"/>
    </source>
</evidence>
<dbReference type="GO" id="GO:0003735">
    <property type="term" value="F:structural constituent of ribosome"/>
    <property type="evidence" value="ECO:0007669"/>
    <property type="project" value="InterPro"/>
</dbReference>
<dbReference type="GO" id="GO:0019843">
    <property type="term" value="F:rRNA binding"/>
    <property type="evidence" value="ECO:0007669"/>
    <property type="project" value="UniProtKB-UniRule"/>
</dbReference>
<dbReference type="GO" id="GO:0006412">
    <property type="term" value="P:translation"/>
    <property type="evidence" value="ECO:0007669"/>
    <property type="project" value="UniProtKB-UniRule"/>
</dbReference>
<dbReference type="GO" id="GO:0000049">
    <property type="term" value="F:tRNA binding"/>
    <property type="evidence" value="ECO:0007669"/>
    <property type="project" value="UniProtKB-UniRule"/>
</dbReference>
<dbReference type="InterPro" id="IPR020606">
    <property type="entry name" value="Ribosomal_uS7_CS"/>
</dbReference>
<dbReference type="Gene3D" id="1.10.455.10">
    <property type="entry name" value="Ribosomal protein S7 domain"/>
    <property type="match status" value="1"/>
</dbReference>
<dbReference type="HAMAP" id="MF_00480_B">
    <property type="entry name" value="Ribosomal_uS7_B"/>
    <property type="match status" value="1"/>
</dbReference>
<keyword evidence="2 6" id="KW-0699">rRNA-binding</keyword>
<keyword evidence="5 6" id="KW-0687">Ribonucleoprotein</keyword>
<sequence>MSRRKKTFKREVIPDPVFKDLVIAKFVNKMMIQGKKATAQKLFYGALKELEGKIQGEEPMNIFKKALENVKPSIEVRSRRVGGATYQVPVDVRPSRRLALAMRWLVEYSRERGEKDMAKRLAGEFVDAYNNRGNSIKKKDDVHRMAEANKAFSHYNW</sequence>
<organism evidence="9 10">
    <name type="scientific">Bdellovibrio bacteriovorus</name>
    <dbReference type="NCBI Taxonomy" id="959"/>
    <lineage>
        <taxon>Bacteria</taxon>
        <taxon>Pseudomonadati</taxon>
        <taxon>Bdellovibrionota</taxon>
        <taxon>Bdellovibrionia</taxon>
        <taxon>Bdellovibrionales</taxon>
        <taxon>Pseudobdellovibrionaceae</taxon>
        <taxon>Bdellovibrio</taxon>
    </lineage>
</organism>
<reference evidence="9 10" key="1">
    <citation type="submission" date="2016-03" db="EMBL/GenBank/DDBJ databases">
        <authorList>
            <person name="Ploux O."/>
        </authorList>
    </citation>
    <scope>NUCLEOTIDE SEQUENCE [LARGE SCALE GENOMIC DNA]</scope>
    <source>
        <strain evidence="9 10">BER2</strain>
    </source>
</reference>
<keyword evidence="3 6" id="KW-0694">RNA-binding</keyword>
<keyword evidence="6" id="KW-0820">tRNA-binding</keyword>
<dbReference type="Proteomes" id="UP000075391">
    <property type="component" value="Unassembled WGS sequence"/>
</dbReference>
<evidence type="ECO:0000313" key="10">
    <source>
        <dbReference type="Proteomes" id="UP000075391"/>
    </source>
</evidence>
<dbReference type="EMBL" id="LUKF01000016">
    <property type="protein sequence ID" value="KYG61980.1"/>
    <property type="molecule type" value="Genomic_DNA"/>
</dbReference>
<dbReference type="NCBIfam" id="TIGR01029">
    <property type="entry name" value="rpsG_bact"/>
    <property type="match status" value="1"/>
</dbReference>
<dbReference type="InterPro" id="IPR023798">
    <property type="entry name" value="Ribosomal_uS7_dom"/>
</dbReference>
<evidence type="ECO:0000256" key="7">
    <source>
        <dbReference type="RuleBase" id="RU003619"/>
    </source>
</evidence>
<dbReference type="SUPFAM" id="SSF47973">
    <property type="entry name" value="Ribosomal protein S7"/>
    <property type="match status" value="1"/>
</dbReference>
<evidence type="ECO:0000256" key="6">
    <source>
        <dbReference type="HAMAP-Rule" id="MF_00480"/>
    </source>
</evidence>
<comment type="function">
    <text evidence="6">One of the primary rRNA binding proteins, it binds directly to 16S rRNA where it nucleates assembly of the head domain of the 30S subunit. Is located at the subunit interface close to the decoding center, probably blocks exit of the E-site tRNA.</text>
</comment>
<gene>
    <name evidence="6" type="primary">rpsG</name>
    <name evidence="9" type="ORF">AZI85_07145</name>
</gene>
<feature type="domain" description="Small ribosomal subunit protein uS7" evidence="8">
    <location>
        <begin position="2"/>
        <end position="150"/>
    </location>
</feature>
<dbReference type="PROSITE" id="PS00052">
    <property type="entry name" value="RIBOSOMAL_S7"/>
    <property type="match status" value="1"/>
</dbReference>
<evidence type="ECO:0000256" key="5">
    <source>
        <dbReference type="ARBA" id="ARBA00023274"/>
    </source>
</evidence>
<accession>A0A150WG75</accession>
<evidence type="ECO:0000256" key="2">
    <source>
        <dbReference type="ARBA" id="ARBA00022730"/>
    </source>
</evidence>
<evidence type="ECO:0000256" key="3">
    <source>
        <dbReference type="ARBA" id="ARBA00022884"/>
    </source>
</evidence>
<name>A0A150WG75_BDEBC</name>
<dbReference type="CDD" id="cd14869">
    <property type="entry name" value="uS7_Bacteria"/>
    <property type="match status" value="1"/>
</dbReference>
<dbReference type="FunFam" id="1.10.455.10:FF:000001">
    <property type="entry name" value="30S ribosomal protein S7"/>
    <property type="match status" value="1"/>
</dbReference>
<dbReference type="PANTHER" id="PTHR11205">
    <property type="entry name" value="RIBOSOMAL PROTEIN S7"/>
    <property type="match status" value="1"/>
</dbReference>
<protein>
    <recommendedName>
        <fullName evidence="6">Small ribosomal subunit protein uS7</fullName>
    </recommendedName>
</protein>
<dbReference type="GO" id="GO:0015935">
    <property type="term" value="C:small ribosomal subunit"/>
    <property type="evidence" value="ECO:0007669"/>
    <property type="project" value="InterPro"/>
</dbReference>
<comment type="similarity">
    <text evidence="1 6 7">Belongs to the universal ribosomal protein uS7 family.</text>
</comment>
<evidence type="ECO:0000313" key="9">
    <source>
        <dbReference type="EMBL" id="KYG61980.1"/>
    </source>
</evidence>
<dbReference type="InterPro" id="IPR036823">
    <property type="entry name" value="Ribosomal_uS7_dom_sf"/>
</dbReference>
<evidence type="ECO:0000256" key="4">
    <source>
        <dbReference type="ARBA" id="ARBA00022980"/>
    </source>
</evidence>
<evidence type="ECO:0000256" key="1">
    <source>
        <dbReference type="ARBA" id="ARBA00007151"/>
    </source>
</evidence>
<dbReference type="InterPro" id="IPR000235">
    <property type="entry name" value="Ribosomal_uS7"/>
</dbReference>
<dbReference type="PIRSF" id="PIRSF002122">
    <property type="entry name" value="RPS7p_RPS7a_RPS5e_RPS7o"/>
    <property type="match status" value="1"/>
</dbReference>
<dbReference type="AlphaFoldDB" id="A0A150WG75"/>
<proteinExistence type="inferred from homology"/>
<dbReference type="InterPro" id="IPR005717">
    <property type="entry name" value="Ribosomal_uS7_bac/org-type"/>
</dbReference>
<dbReference type="OrthoDB" id="5293097at2"/>
<keyword evidence="4 6" id="KW-0689">Ribosomal protein</keyword>
<comment type="caution">
    <text evidence="9">The sequence shown here is derived from an EMBL/GenBank/DDBJ whole genome shotgun (WGS) entry which is preliminary data.</text>
</comment>
<dbReference type="RefSeq" id="WP_063244101.1">
    <property type="nucleotide sequence ID" value="NZ_CP168967.1"/>
</dbReference>